<evidence type="ECO:0000313" key="3">
    <source>
        <dbReference type="EMBL" id="MBD1379714.1"/>
    </source>
</evidence>
<organism evidence="3 4">
    <name type="scientific">Metabacillus arenae</name>
    <dbReference type="NCBI Taxonomy" id="2771434"/>
    <lineage>
        <taxon>Bacteria</taxon>
        <taxon>Bacillati</taxon>
        <taxon>Bacillota</taxon>
        <taxon>Bacilli</taxon>
        <taxon>Bacillales</taxon>
        <taxon>Bacillaceae</taxon>
        <taxon>Metabacillus</taxon>
    </lineage>
</organism>
<proteinExistence type="predicted"/>
<accession>A0A926S063</accession>
<evidence type="ECO:0000313" key="4">
    <source>
        <dbReference type="Proteomes" id="UP000626844"/>
    </source>
</evidence>
<feature type="chain" id="PRO_5038384561" description="YusW-like protein" evidence="2">
    <location>
        <begin position="21"/>
        <end position="169"/>
    </location>
</feature>
<evidence type="ECO:0008006" key="5">
    <source>
        <dbReference type="Google" id="ProtNLM"/>
    </source>
</evidence>
<evidence type="ECO:0000256" key="2">
    <source>
        <dbReference type="SAM" id="SignalP"/>
    </source>
</evidence>
<feature type="region of interest" description="Disordered" evidence="1">
    <location>
        <begin position="38"/>
        <end position="62"/>
    </location>
</feature>
<dbReference type="Proteomes" id="UP000626844">
    <property type="component" value="Unassembled WGS sequence"/>
</dbReference>
<dbReference type="AlphaFoldDB" id="A0A926S063"/>
<keyword evidence="4" id="KW-1185">Reference proteome</keyword>
<keyword evidence="2" id="KW-0732">Signal</keyword>
<name>A0A926S063_9BACI</name>
<dbReference type="RefSeq" id="WP_191156624.1">
    <property type="nucleotide sequence ID" value="NZ_JACXAI010000005.1"/>
</dbReference>
<evidence type="ECO:0000256" key="1">
    <source>
        <dbReference type="SAM" id="MobiDB-lite"/>
    </source>
</evidence>
<dbReference type="PROSITE" id="PS51257">
    <property type="entry name" value="PROKAR_LIPOPROTEIN"/>
    <property type="match status" value="1"/>
</dbReference>
<gene>
    <name evidence="3" type="ORF">IC621_05670</name>
</gene>
<dbReference type="InterPro" id="IPR025623">
    <property type="entry name" value="YusW"/>
</dbReference>
<comment type="caution">
    <text evidence="3">The sequence shown here is derived from an EMBL/GenBank/DDBJ whole genome shotgun (WGS) entry which is preliminary data.</text>
</comment>
<reference evidence="3" key="1">
    <citation type="submission" date="2020-09" db="EMBL/GenBank/DDBJ databases">
        <title>A novel bacterium of genus Bacillus, isolated from South China Sea.</title>
        <authorList>
            <person name="Huang H."/>
            <person name="Mo K."/>
            <person name="Hu Y."/>
        </authorList>
    </citation>
    <scope>NUCLEOTIDE SEQUENCE</scope>
    <source>
        <strain evidence="3">IB182487</strain>
    </source>
</reference>
<feature type="signal peptide" evidence="2">
    <location>
        <begin position="1"/>
        <end position="20"/>
    </location>
</feature>
<sequence length="169" mass="19272">MKIAIPFFYALCFCSLLVLSGCNLNGNNTEDYEDAALEENTPEDTAEETGEGEGDNKKDKADTYSLRFQEFDLDVMYENEQSYKAEYEGLETGEEAEIEDTINDQKLEGDEAVKEIRSKLENLTFLEDTPDEKAINEVESAFSLKEGYKNFNLKVTFENGKEKEYSVKQ</sequence>
<feature type="compositionally biased region" description="Acidic residues" evidence="1">
    <location>
        <begin position="38"/>
        <end position="53"/>
    </location>
</feature>
<dbReference type="EMBL" id="JACXAI010000005">
    <property type="protein sequence ID" value="MBD1379714.1"/>
    <property type="molecule type" value="Genomic_DNA"/>
</dbReference>
<dbReference type="Pfam" id="PF14039">
    <property type="entry name" value="YusW"/>
    <property type="match status" value="1"/>
</dbReference>
<protein>
    <recommendedName>
        <fullName evidence="5">YusW-like protein</fullName>
    </recommendedName>
</protein>